<accession>A0A1F4TRM7</accession>
<comment type="caution">
    <text evidence="1">The sequence shown here is derived from an EMBL/GenBank/DDBJ whole genome shotgun (WGS) entry which is preliminary data.</text>
</comment>
<organism evidence="1 2">
    <name type="scientific">candidate division WOR-1 bacterium RIFOXYC2_FULL_41_25</name>
    <dbReference type="NCBI Taxonomy" id="1802586"/>
    <lineage>
        <taxon>Bacteria</taxon>
        <taxon>Bacillati</taxon>
        <taxon>Saganbacteria</taxon>
    </lineage>
</organism>
<dbReference type="Proteomes" id="UP000177309">
    <property type="component" value="Unassembled WGS sequence"/>
</dbReference>
<dbReference type="AlphaFoldDB" id="A0A1F4TRM7"/>
<proteinExistence type="predicted"/>
<sequence length="82" mass="8784">MKVGERATKETGFKGKEVIPVGSGSGRYKPRGAVTAIKQGAKETKTGTFITYVVAFAARRDPLPISIFDVETLEVEGVAKQL</sequence>
<dbReference type="EMBL" id="MEUI01000005">
    <property type="protein sequence ID" value="OGC35249.1"/>
    <property type="molecule type" value="Genomic_DNA"/>
</dbReference>
<name>A0A1F4TRM7_UNCSA</name>
<protein>
    <submittedName>
        <fullName evidence="1">Uncharacterized protein</fullName>
    </submittedName>
</protein>
<gene>
    <name evidence="1" type="ORF">A2462_08410</name>
</gene>
<evidence type="ECO:0000313" key="2">
    <source>
        <dbReference type="Proteomes" id="UP000177309"/>
    </source>
</evidence>
<evidence type="ECO:0000313" key="1">
    <source>
        <dbReference type="EMBL" id="OGC35249.1"/>
    </source>
</evidence>
<reference evidence="1 2" key="1">
    <citation type="journal article" date="2016" name="Nat. Commun.">
        <title>Thousands of microbial genomes shed light on interconnected biogeochemical processes in an aquifer system.</title>
        <authorList>
            <person name="Anantharaman K."/>
            <person name="Brown C.T."/>
            <person name="Hug L.A."/>
            <person name="Sharon I."/>
            <person name="Castelle C.J."/>
            <person name="Probst A.J."/>
            <person name="Thomas B.C."/>
            <person name="Singh A."/>
            <person name="Wilkins M.J."/>
            <person name="Karaoz U."/>
            <person name="Brodie E.L."/>
            <person name="Williams K.H."/>
            <person name="Hubbard S.S."/>
            <person name="Banfield J.F."/>
        </authorList>
    </citation>
    <scope>NUCLEOTIDE SEQUENCE [LARGE SCALE GENOMIC DNA]</scope>
</reference>